<comment type="caution">
    <text evidence="2">The sequence shown here is derived from an EMBL/GenBank/DDBJ whole genome shotgun (WGS) entry which is preliminary data.</text>
</comment>
<dbReference type="Pfam" id="PF08241">
    <property type="entry name" value="Methyltransf_11"/>
    <property type="match status" value="1"/>
</dbReference>
<reference evidence="2 3" key="1">
    <citation type="journal article" date="2019" name="Int. J. Syst. Evol. Microbiol.">
        <title>The Global Catalogue of Microorganisms (GCM) 10K type strain sequencing project: providing services to taxonomists for standard genome sequencing and annotation.</title>
        <authorList>
            <consortium name="The Broad Institute Genomics Platform"/>
            <consortium name="The Broad Institute Genome Sequencing Center for Infectious Disease"/>
            <person name="Wu L."/>
            <person name="Ma J."/>
        </authorList>
    </citation>
    <scope>NUCLEOTIDE SEQUENCE [LARGE SCALE GENOMIC DNA]</scope>
    <source>
        <strain evidence="2 3">CGMCC 1.12237</strain>
    </source>
</reference>
<sequence>MTNEVRAWWEATADYFQSTADVAEGADWTGAAYGDIDLDLLGDVRDREILELGCGGGQCAVGLAEQGAEVVGLDLSAAQLAHAKDRASERGVSVRFVEGDVTRLPFTPESFDLACNAYVFQWVGDLDACFRETHRVLRSGGRFVFSVPHPAYEVVDSESERVTESYFDTGRYEIHHEEVETPQVLYRHTVSEIHRALVDAGFVVEALHEPGTDDPEAYDPGPWGECTPSLMSKLPAVLVVEARKSA</sequence>
<organism evidence="2 3">
    <name type="scientific">Salinirubrum litoreum</name>
    <dbReference type="NCBI Taxonomy" id="1126234"/>
    <lineage>
        <taxon>Archaea</taxon>
        <taxon>Methanobacteriati</taxon>
        <taxon>Methanobacteriota</taxon>
        <taxon>Stenosarchaea group</taxon>
        <taxon>Halobacteria</taxon>
        <taxon>Halobacteriales</taxon>
        <taxon>Haloferacaceae</taxon>
        <taxon>Salinirubrum</taxon>
    </lineage>
</organism>
<dbReference type="Proteomes" id="UP001596201">
    <property type="component" value="Unassembled WGS sequence"/>
</dbReference>
<dbReference type="InterPro" id="IPR029063">
    <property type="entry name" value="SAM-dependent_MTases_sf"/>
</dbReference>
<dbReference type="EMBL" id="JBHSKX010000001">
    <property type="protein sequence ID" value="MFC5367009.1"/>
    <property type="molecule type" value="Genomic_DNA"/>
</dbReference>
<dbReference type="PANTHER" id="PTHR43861">
    <property type="entry name" value="TRANS-ACONITATE 2-METHYLTRANSFERASE-RELATED"/>
    <property type="match status" value="1"/>
</dbReference>
<keyword evidence="3" id="KW-1185">Reference proteome</keyword>
<protein>
    <submittedName>
        <fullName evidence="2">Class I SAM-dependent methyltransferase</fullName>
        <ecNumber evidence="2">2.1.1.-</ecNumber>
    </submittedName>
</protein>
<keyword evidence="2" id="KW-0489">Methyltransferase</keyword>
<dbReference type="InterPro" id="IPR013216">
    <property type="entry name" value="Methyltransf_11"/>
</dbReference>
<evidence type="ECO:0000313" key="2">
    <source>
        <dbReference type="EMBL" id="MFC5367009.1"/>
    </source>
</evidence>
<dbReference type="Gene3D" id="3.40.50.150">
    <property type="entry name" value="Vaccinia Virus protein VP39"/>
    <property type="match status" value="1"/>
</dbReference>
<dbReference type="RefSeq" id="WP_227227662.1">
    <property type="nucleotide sequence ID" value="NZ_JAJCVJ010000001.1"/>
</dbReference>
<dbReference type="SUPFAM" id="SSF53335">
    <property type="entry name" value="S-adenosyl-L-methionine-dependent methyltransferases"/>
    <property type="match status" value="1"/>
</dbReference>
<dbReference type="GO" id="GO:0008168">
    <property type="term" value="F:methyltransferase activity"/>
    <property type="evidence" value="ECO:0007669"/>
    <property type="project" value="UniProtKB-KW"/>
</dbReference>
<feature type="domain" description="Methyltransferase type 11" evidence="1">
    <location>
        <begin position="50"/>
        <end position="145"/>
    </location>
</feature>
<dbReference type="EC" id="2.1.1.-" evidence="2"/>
<accession>A0ABD5RAK9</accession>
<dbReference type="PANTHER" id="PTHR43861:SF1">
    <property type="entry name" value="TRANS-ACONITATE 2-METHYLTRANSFERASE"/>
    <property type="match status" value="1"/>
</dbReference>
<keyword evidence="2" id="KW-0808">Transferase</keyword>
<dbReference type="GO" id="GO:0032259">
    <property type="term" value="P:methylation"/>
    <property type="evidence" value="ECO:0007669"/>
    <property type="project" value="UniProtKB-KW"/>
</dbReference>
<evidence type="ECO:0000313" key="3">
    <source>
        <dbReference type="Proteomes" id="UP001596201"/>
    </source>
</evidence>
<dbReference type="CDD" id="cd02440">
    <property type="entry name" value="AdoMet_MTases"/>
    <property type="match status" value="1"/>
</dbReference>
<proteinExistence type="predicted"/>
<gene>
    <name evidence="2" type="ORF">ACFPJ5_08655</name>
</gene>
<name>A0ABD5RAK9_9EURY</name>
<dbReference type="AlphaFoldDB" id="A0ABD5RAK9"/>
<evidence type="ECO:0000259" key="1">
    <source>
        <dbReference type="Pfam" id="PF08241"/>
    </source>
</evidence>